<dbReference type="AlphaFoldDB" id="A0A6G0IZ11"/>
<reference evidence="2 3" key="1">
    <citation type="submission" date="2019-07" db="EMBL/GenBank/DDBJ databases">
        <title>Chromosome genome assembly for large yellow croaker.</title>
        <authorList>
            <person name="Xiao S."/>
        </authorList>
    </citation>
    <scope>NUCLEOTIDE SEQUENCE [LARGE SCALE GENOMIC DNA]</scope>
    <source>
        <strain evidence="2">JMULYC20181020</strain>
        <tissue evidence="2">Muscle</tissue>
    </source>
</reference>
<comment type="caution">
    <text evidence="2">The sequence shown here is derived from an EMBL/GenBank/DDBJ whole genome shotgun (WGS) entry which is preliminary data.</text>
</comment>
<evidence type="ECO:0000256" key="1">
    <source>
        <dbReference type="SAM" id="MobiDB-lite"/>
    </source>
</evidence>
<feature type="region of interest" description="Disordered" evidence="1">
    <location>
        <begin position="145"/>
        <end position="171"/>
    </location>
</feature>
<feature type="region of interest" description="Disordered" evidence="1">
    <location>
        <begin position="548"/>
        <end position="604"/>
    </location>
</feature>
<organism evidence="2 3">
    <name type="scientific">Larimichthys crocea</name>
    <name type="common">Large yellow croaker</name>
    <name type="synonym">Pseudosciaena crocea</name>
    <dbReference type="NCBI Taxonomy" id="215358"/>
    <lineage>
        <taxon>Eukaryota</taxon>
        <taxon>Metazoa</taxon>
        <taxon>Chordata</taxon>
        <taxon>Craniata</taxon>
        <taxon>Vertebrata</taxon>
        <taxon>Euteleostomi</taxon>
        <taxon>Actinopterygii</taxon>
        <taxon>Neopterygii</taxon>
        <taxon>Teleostei</taxon>
        <taxon>Neoteleostei</taxon>
        <taxon>Acanthomorphata</taxon>
        <taxon>Eupercaria</taxon>
        <taxon>Sciaenidae</taxon>
        <taxon>Larimichthys</taxon>
    </lineage>
</organism>
<name>A0A6G0IZ11_LARCR</name>
<sequence>MMLRGNSTVFDYSSRELLLSHFWDGNTKNLSCKLKTGWYKDLMDDVLEFCHKHVMPDSIILPQENASFRKEPQSDHVLKNDEVYSEPPYKSLWLNVNEDLDDIDKEFGFPWSLKHHLPVIEIHSQPEQSETINSNPAQLVDLGEEKQTSTVEATTTQAASPNKTESTDSSDPYYSFEIKVLPPEEARIIFEQTQSKMPQSMDKDSHPEKNSLVGVELPEAEDRDVTLNDSTVKNTTGRPIEQVCCISRWMEMICGSDNPDLSKCQCKNEQSLKDCTDKTPDKVEKATCSPSELCNEPSQIIDLTKNDHTSYSHSEPKNISQISGSKSSIVERKRKRSGSHESFFPLHKKSNKCNPPDNVNSQPSTDKKVLTDDTEPSSSNVKSIQLVLFGSAQDSRVNKRRHISSSATVSGVLMPPKYLSVNLSPLSRKLSETVPTKEYTVKRWIYEKWRRSLPPIKIQCRSKLKTQKCAFSSFSGVKNPKHRLSLTRRRSLPDNLKSGKEKTKMDVVPLEQPADKDSRNTKNGSHGGKPHQENSVLTFNVLPSTFNFKNRSNEGKEINGSFTNKTALDEGKDSSPNKPLTKERGTWYPNLEKKHCPLRSPPVLKNKNSIFHKFQKKYKEKTQPLMKE</sequence>
<feature type="region of interest" description="Disordered" evidence="1">
    <location>
        <begin position="308"/>
        <end position="378"/>
    </location>
</feature>
<feature type="region of interest" description="Disordered" evidence="1">
    <location>
        <begin position="482"/>
        <end position="536"/>
    </location>
</feature>
<feature type="compositionally biased region" description="Polar residues" evidence="1">
    <location>
        <begin position="148"/>
        <end position="171"/>
    </location>
</feature>
<accession>A0A6G0IZ11</accession>
<proteinExistence type="predicted"/>
<protein>
    <submittedName>
        <fullName evidence="2">Uncharacterized protein</fullName>
    </submittedName>
</protein>
<feature type="compositionally biased region" description="Polar residues" evidence="1">
    <location>
        <begin position="317"/>
        <end position="328"/>
    </location>
</feature>
<dbReference type="Proteomes" id="UP000424527">
    <property type="component" value="Unassembled WGS sequence"/>
</dbReference>
<feature type="compositionally biased region" description="Basic and acidic residues" evidence="1">
    <location>
        <begin position="567"/>
        <end position="595"/>
    </location>
</feature>
<gene>
    <name evidence="2" type="ORF">D5F01_LYC05217</name>
</gene>
<dbReference type="EMBL" id="REGW02000005">
    <property type="protein sequence ID" value="KAE8296462.1"/>
    <property type="molecule type" value="Genomic_DNA"/>
</dbReference>
<evidence type="ECO:0000313" key="3">
    <source>
        <dbReference type="Proteomes" id="UP000424527"/>
    </source>
</evidence>
<keyword evidence="3" id="KW-1185">Reference proteome</keyword>
<evidence type="ECO:0000313" key="2">
    <source>
        <dbReference type="EMBL" id="KAE8296462.1"/>
    </source>
</evidence>